<keyword evidence="1" id="KW-0472">Membrane</keyword>
<feature type="transmembrane region" description="Helical" evidence="1">
    <location>
        <begin position="166"/>
        <end position="190"/>
    </location>
</feature>
<name>X0ZQN9_9ZZZZ</name>
<dbReference type="EMBL" id="BART01004514">
    <property type="protein sequence ID" value="GAG71674.1"/>
    <property type="molecule type" value="Genomic_DNA"/>
</dbReference>
<gene>
    <name evidence="2" type="ORF">S01H4_11268</name>
</gene>
<protein>
    <recommendedName>
        <fullName evidence="3">Two component regulator three Y domain-containing protein</fullName>
    </recommendedName>
</protein>
<proteinExistence type="predicted"/>
<evidence type="ECO:0000256" key="1">
    <source>
        <dbReference type="SAM" id="Phobius"/>
    </source>
</evidence>
<keyword evidence="1" id="KW-0812">Transmembrane</keyword>
<evidence type="ECO:0000313" key="2">
    <source>
        <dbReference type="EMBL" id="GAG71674.1"/>
    </source>
</evidence>
<keyword evidence="1" id="KW-1133">Transmembrane helix</keyword>
<dbReference type="AlphaFoldDB" id="X0ZQN9"/>
<accession>X0ZQN9</accession>
<reference evidence="2" key="1">
    <citation type="journal article" date="2014" name="Front. Microbiol.">
        <title>High frequency of phylogenetically diverse reductive dehalogenase-homologous genes in deep subseafloor sedimentary metagenomes.</title>
        <authorList>
            <person name="Kawai M."/>
            <person name="Futagami T."/>
            <person name="Toyoda A."/>
            <person name="Takaki Y."/>
            <person name="Nishi S."/>
            <person name="Hori S."/>
            <person name="Arai W."/>
            <person name="Tsubouchi T."/>
            <person name="Morono Y."/>
            <person name="Uchiyama I."/>
            <person name="Ito T."/>
            <person name="Fujiyama A."/>
            <person name="Inagaki F."/>
            <person name="Takami H."/>
        </authorList>
    </citation>
    <scope>NUCLEOTIDE SEQUENCE</scope>
    <source>
        <strain evidence="2">Expedition CK06-06</strain>
    </source>
</reference>
<sequence length="207" mass="23984">MIISRVHLRTIDGKYHTVYADINGSVQFRIPTQKNETYNITITGHNLIPSNFNFKTYPDNDEPEFLGVTLRPEDPITSDNIYLTIEVEDEYSGIESIFLLFSNNKFHNYSTYKITNNFEENENSFTYNLGKLNPGEYSYSLVIRDYANNTKIVNMDNFEFTINKPIINYIFSISLGLIIGIVGVSIIIVYKGMQRYAEIIRKIEDKI</sequence>
<organism evidence="2">
    <name type="scientific">marine sediment metagenome</name>
    <dbReference type="NCBI Taxonomy" id="412755"/>
    <lineage>
        <taxon>unclassified sequences</taxon>
        <taxon>metagenomes</taxon>
        <taxon>ecological metagenomes</taxon>
    </lineage>
</organism>
<comment type="caution">
    <text evidence="2">The sequence shown here is derived from an EMBL/GenBank/DDBJ whole genome shotgun (WGS) entry which is preliminary data.</text>
</comment>
<evidence type="ECO:0008006" key="3">
    <source>
        <dbReference type="Google" id="ProtNLM"/>
    </source>
</evidence>